<evidence type="ECO:0000256" key="8">
    <source>
        <dbReference type="ARBA" id="ARBA00022723"/>
    </source>
</evidence>
<dbReference type="SUPFAM" id="SSF55186">
    <property type="entry name" value="ThrRS/AlaRS common domain"/>
    <property type="match status" value="1"/>
</dbReference>
<keyword evidence="13" id="KW-0648">Protein biosynthesis</keyword>
<dbReference type="GO" id="GO:0046872">
    <property type="term" value="F:metal ion binding"/>
    <property type="evidence" value="ECO:0007669"/>
    <property type="project" value="UniProtKB-KW"/>
</dbReference>
<dbReference type="GO" id="GO:0002161">
    <property type="term" value="F:aminoacyl-tRNA deacylase activity"/>
    <property type="evidence" value="ECO:0007669"/>
    <property type="project" value="UniProtKB-ARBA"/>
</dbReference>
<dbReference type="FunFam" id="3.10.310.40:FF:000001">
    <property type="entry name" value="Alanine--tRNA ligase"/>
    <property type="match status" value="1"/>
</dbReference>
<evidence type="ECO:0000256" key="9">
    <source>
        <dbReference type="ARBA" id="ARBA00022741"/>
    </source>
</evidence>
<keyword evidence="10" id="KW-0862">Zinc</keyword>
<dbReference type="OrthoDB" id="9812949at2"/>
<dbReference type="RefSeq" id="WP_142538131.1">
    <property type="nucleotide sequence ID" value="NZ_BMIE01000009.1"/>
</dbReference>
<dbReference type="InterPro" id="IPR009000">
    <property type="entry name" value="Transl_B-barrel_sf"/>
</dbReference>
<dbReference type="EC" id="6.1.1.7" evidence="4"/>
<evidence type="ECO:0000256" key="3">
    <source>
        <dbReference type="ARBA" id="ARBA00008226"/>
    </source>
</evidence>
<dbReference type="Pfam" id="PF07973">
    <property type="entry name" value="tRNA_SAD"/>
    <property type="match status" value="1"/>
</dbReference>
<comment type="similarity">
    <text evidence="3">Belongs to the class-II aminoacyl-tRNA synthetase family.</text>
</comment>
<evidence type="ECO:0000256" key="6">
    <source>
        <dbReference type="ARBA" id="ARBA00022555"/>
    </source>
</evidence>
<dbReference type="InterPro" id="IPR012947">
    <property type="entry name" value="tRNA_SAD"/>
</dbReference>
<comment type="caution">
    <text evidence="17">The sequence shown here is derived from an EMBL/GenBank/DDBJ whole genome shotgun (WGS) entry which is preliminary data.</text>
</comment>
<gene>
    <name evidence="17" type="ORF">FG382_06700</name>
</gene>
<evidence type="ECO:0000313" key="17">
    <source>
        <dbReference type="EMBL" id="TQR15151.1"/>
    </source>
</evidence>
<keyword evidence="9" id="KW-0547">Nucleotide-binding</keyword>
<keyword evidence="12" id="KW-0694">RNA-binding</keyword>
<protein>
    <recommendedName>
        <fullName evidence="5">Alanine--tRNA ligase</fullName>
        <ecNumber evidence="4">6.1.1.7</ecNumber>
    </recommendedName>
    <alternativeName>
        <fullName evidence="15">Alanyl-tRNA synthetase</fullName>
    </alternativeName>
</protein>
<dbReference type="Gene3D" id="3.10.310.40">
    <property type="match status" value="1"/>
</dbReference>
<dbReference type="PANTHER" id="PTHR43462:SF1">
    <property type="entry name" value="ALANYL-TRNA EDITING PROTEIN AARSD1"/>
    <property type="match status" value="1"/>
</dbReference>
<dbReference type="PROSITE" id="PS50860">
    <property type="entry name" value="AA_TRNA_LIGASE_II_ALA"/>
    <property type="match status" value="1"/>
</dbReference>
<dbReference type="InterPro" id="IPR018164">
    <property type="entry name" value="Ala-tRNA-synth_IIc_N"/>
</dbReference>
<evidence type="ECO:0000256" key="11">
    <source>
        <dbReference type="ARBA" id="ARBA00022840"/>
    </source>
</evidence>
<organism evidence="17 18">
    <name type="scientific">Psychrobacillus lasiicapitis</name>
    <dbReference type="NCBI Taxonomy" id="1636719"/>
    <lineage>
        <taxon>Bacteria</taxon>
        <taxon>Bacillati</taxon>
        <taxon>Bacillota</taxon>
        <taxon>Bacilli</taxon>
        <taxon>Bacillales</taxon>
        <taxon>Bacillaceae</taxon>
        <taxon>Psychrobacillus</taxon>
    </lineage>
</organism>
<dbReference type="GO" id="GO:0005737">
    <property type="term" value="C:cytoplasm"/>
    <property type="evidence" value="ECO:0007669"/>
    <property type="project" value="UniProtKB-SubCell"/>
</dbReference>
<evidence type="ECO:0000256" key="7">
    <source>
        <dbReference type="ARBA" id="ARBA00022598"/>
    </source>
</evidence>
<dbReference type="AlphaFoldDB" id="A0A544TCM0"/>
<dbReference type="GO" id="GO:0006419">
    <property type="term" value="P:alanyl-tRNA aminoacylation"/>
    <property type="evidence" value="ECO:0007669"/>
    <property type="project" value="InterPro"/>
</dbReference>
<feature type="domain" description="Alanyl-transfer RNA synthetases family profile" evidence="16">
    <location>
        <begin position="1"/>
        <end position="233"/>
    </location>
</feature>
<reference evidence="17 18" key="1">
    <citation type="submission" date="2019-05" db="EMBL/GenBank/DDBJ databases">
        <title>Psychrobacillus vulpis sp. nov., a new species isolated from feces of a red fox that inhabits in The Tablas de Daimiel Natural Park, Albacete, Spain.</title>
        <authorList>
            <person name="Rodriguez M."/>
            <person name="Reina J.C."/>
            <person name="Bejar V."/>
            <person name="Llamas I."/>
        </authorList>
    </citation>
    <scope>NUCLEOTIDE SEQUENCE [LARGE SCALE GENOMIC DNA]</scope>
    <source>
        <strain evidence="17 18">NEAU-3TGS17</strain>
    </source>
</reference>
<dbReference type="SMART" id="SM00863">
    <property type="entry name" value="tRNA_SAD"/>
    <property type="match status" value="1"/>
</dbReference>
<keyword evidence="8" id="KW-0479">Metal-binding</keyword>
<sequence>MSKKLYYKNPYIQTFSARVIKQEQDYVVLSETAFYPTGGGQPHDTGTLNGIPVVDVEIIDGEIRHFLAEPLQVNTEKVEGSIDWDRRFDHMQQHAGQHILSAAFESLFGFQTISFHLGKESATIDLDTSIVTEEQLNEAEKLANQIILENWPIDTKWVTLEELKQYKLRKATTLTEDIRLVIIPDFDYNACGGTHPEKTGQVRLVKILRTEKQKSHIRVEFICGERVLAHLHRKQQVLLNLINTLNAPEEKLPDAAKTLLDNGKAFEKQINELKDTLIHHEAKELLSKAETSIITATFHNRTIQALQKLARTVVTSSPETTCLFVSENEHKLQIVAAKGNLVEQNMKELVANVLPYLNGKGGGNEKMAQGGGDNIISSEQLIEKALFYIR</sequence>
<proteinExistence type="inferred from homology"/>
<dbReference type="GO" id="GO:0000049">
    <property type="term" value="F:tRNA binding"/>
    <property type="evidence" value="ECO:0007669"/>
    <property type="project" value="UniProtKB-KW"/>
</dbReference>
<evidence type="ECO:0000256" key="5">
    <source>
        <dbReference type="ARBA" id="ARBA00017959"/>
    </source>
</evidence>
<dbReference type="InterPro" id="IPR051335">
    <property type="entry name" value="Alanyl-tRNA_Editing_Enzymes"/>
</dbReference>
<dbReference type="Pfam" id="PF01411">
    <property type="entry name" value="tRNA-synt_2c"/>
    <property type="match status" value="1"/>
</dbReference>
<dbReference type="PANTHER" id="PTHR43462">
    <property type="entry name" value="ALANYL-TRNA EDITING PROTEIN"/>
    <property type="match status" value="1"/>
</dbReference>
<evidence type="ECO:0000256" key="15">
    <source>
        <dbReference type="ARBA" id="ARBA00032577"/>
    </source>
</evidence>
<dbReference type="Gene3D" id="2.40.30.130">
    <property type="match status" value="1"/>
</dbReference>
<evidence type="ECO:0000256" key="12">
    <source>
        <dbReference type="ARBA" id="ARBA00022884"/>
    </source>
</evidence>
<evidence type="ECO:0000256" key="2">
    <source>
        <dbReference type="ARBA" id="ARBA00004496"/>
    </source>
</evidence>
<evidence type="ECO:0000256" key="13">
    <source>
        <dbReference type="ARBA" id="ARBA00022917"/>
    </source>
</evidence>
<dbReference type="SUPFAM" id="SSF50447">
    <property type="entry name" value="Translation proteins"/>
    <property type="match status" value="1"/>
</dbReference>
<evidence type="ECO:0000313" key="18">
    <source>
        <dbReference type="Proteomes" id="UP000317316"/>
    </source>
</evidence>
<keyword evidence="11" id="KW-0067">ATP-binding</keyword>
<evidence type="ECO:0000259" key="16">
    <source>
        <dbReference type="PROSITE" id="PS50860"/>
    </source>
</evidence>
<evidence type="ECO:0000256" key="1">
    <source>
        <dbReference type="ARBA" id="ARBA00001947"/>
    </source>
</evidence>
<evidence type="ECO:0000256" key="4">
    <source>
        <dbReference type="ARBA" id="ARBA00013168"/>
    </source>
</evidence>
<comment type="subcellular location">
    <subcellularLocation>
        <location evidence="2">Cytoplasm</location>
    </subcellularLocation>
</comment>
<keyword evidence="6" id="KW-0820">tRNA-binding</keyword>
<dbReference type="Proteomes" id="UP000317316">
    <property type="component" value="Unassembled WGS sequence"/>
</dbReference>
<evidence type="ECO:0000256" key="14">
    <source>
        <dbReference type="ARBA" id="ARBA00023146"/>
    </source>
</evidence>
<comment type="cofactor">
    <cofactor evidence="1">
        <name>Zn(2+)</name>
        <dbReference type="ChEBI" id="CHEBI:29105"/>
    </cofactor>
</comment>
<dbReference type="Gene3D" id="3.30.980.10">
    <property type="entry name" value="Threonyl-trna Synthetase, Chain A, domain 2"/>
    <property type="match status" value="1"/>
</dbReference>
<dbReference type="EMBL" id="VDGH01000003">
    <property type="protein sequence ID" value="TQR15151.1"/>
    <property type="molecule type" value="Genomic_DNA"/>
</dbReference>
<evidence type="ECO:0000256" key="10">
    <source>
        <dbReference type="ARBA" id="ARBA00022833"/>
    </source>
</evidence>
<keyword evidence="18" id="KW-1185">Reference proteome</keyword>
<keyword evidence="14" id="KW-0030">Aminoacyl-tRNA synthetase</keyword>
<name>A0A544TCM0_9BACI</name>
<keyword evidence="7" id="KW-0436">Ligase</keyword>
<dbReference type="InterPro" id="IPR018165">
    <property type="entry name" value="Ala-tRNA-synth_IIc_core"/>
</dbReference>
<dbReference type="InterPro" id="IPR018163">
    <property type="entry name" value="Thr/Ala-tRNA-synth_IIc_edit"/>
</dbReference>
<dbReference type="GO" id="GO:0004813">
    <property type="term" value="F:alanine-tRNA ligase activity"/>
    <property type="evidence" value="ECO:0007669"/>
    <property type="project" value="UniProtKB-EC"/>
</dbReference>
<dbReference type="GO" id="GO:0005524">
    <property type="term" value="F:ATP binding"/>
    <property type="evidence" value="ECO:0007669"/>
    <property type="project" value="UniProtKB-KW"/>
</dbReference>
<accession>A0A544TCM0</accession>